<dbReference type="Pfam" id="PF02571">
    <property type="entry name" value="CbiJ"/>
    <property type="match status" value="1"/>
</dbReference>
<dbReference type="Proteomes" id="UP000606499">
    <property type="component" value="Unassembled WGS sequence"/>
</dbReference>
<keyword evidence="6" id="KW-0520">NAD</keyword>
<dbReference type="AlphaFoldDB" id="A0A923LXI8"/>
<evidence type="ECO:0000256" key="8">
    <source>
        <dbReference type="ARBA" id="ARBA00047561"/>
    </source>
</evidence>
<gene>
    <name evidence="9" type="primary">cobK</name>
    <name evidence="9" type="ORF">H8S45_09820</name>
</gene>
<dbReference type="InterPro" id="IPR003723">
    <property type="entry name" value="Precorrin-6x_reduct"/>
</dbReference>
<comment type="pathway">
    <text evidence="2">Porphyrin-containing compound metabolism; siroheme biosynthesis; sirohydrochlorin from precorrin-2: step 1/1.</text>
</comment>
<evidence type="ECO:0000256" key="4">
    <source>
        <dbReference type="ARBA" id="ARBA00022573"/>
    </source>
</evidence>
<sequence>MRLVVFSGTSEGHALCRFLSARGAVADVYVATEYGAAVMEPMPGVAVHEGRLDADGIAALVDAETLLVDATHPYAAAVTDNLRAACARTGAQYERLLRPALDAAGVAAVPDTAAAVAWLNAHPGKVLLTTGSKELEAYTAVEGWRERLYPRVLPSVPVLEKCAALGFAGAHIIAMQGPFSREMNAALLRQTGATILVTKDTGASGGFAEKLSAARETGVTVLVVARPCAENGRTLEEMQAYLAGKLGLAGPARAQRESLPRFPLFVSLAGKTCVVFGAGRIAARRIGVLRRFGARVVTVAPEDRACVGLTHCRGYEKSDLSGAFLAVAATDDRTVNRRIARDCAARDIPCSVADCAAASTFFFPAVCEGGGLTVGVVSDGSAHGKTAAAAKRIRAVLEEFDD</sequence>
<dbReference type="GO" id="GO:0009236">
    <property type="term" value="P:cobalamin biosynthetic process"/>
    <property type="evidence" value="ECO:0007669"/>
    <property type="project" value="UniProtKB-KW"/>
</dbReference>
<dbReference type="GO" id="GO:0043115">
    <property type="term" value="F:precorrin-2 dehydrogenase activity"/>
    <property type="evidence" value="ECO:0007669"/>
    <property type="project" value="UniProtKB-EC"/>
</dbReference>
<dbReference type="NCBIfam" id="TIGR01470">
    <property type="entry name" value="cysG_Nterm"/>
    <property type="match status" value="1"/>
</dbReference>
<keyword evidence="10" id="KW-1185">Reference proteome</keyword>
<evidence type="ECO:0000256" key="3">
    <source>
        <dbReference type="ARBA" id="ARBA00012400"/>
    </source>
</evidence>
<name>A0A923LXI8_9FIRM</name>
<dbReference type="PROSITE" id="PS51014">
    <property type="entry name" value="COBK_CBIJ"/>
    <property type="match status" value="1"/>
</dbReference>
<comment type="catalytic activity">
    <reaction evidence="8">
        <text>precorrin-2 + NAD(+) = sirohydrochlorin + NADH + 2 H(+)</text>
        <dbReference type="Rhea" id="RHEA:15613"/>
        <dbReference type="ChEBI" id="CHEBI:15378"/>
        <dbReference type="ChEBI" id="CHEBI:57540"/>
        <dbReference type="ChEBI" id="CHEBI:57945"/>
        <dbReference type="ChEBI" id="CHEBI:58351"/>
        <dbReference type="ChEBI" id="CHEBI:58827"/>
        <dbReference type="EC" id="1.3.1.76"/>
    </reaction>
</comment>
<evidence type="ECO:0000313" key="9">
    <source>
        <dbReference type="EMBL" id="MBC5725752.1"/>
    </source>
</evidence>
<dbReference type="SUPFAM" id="SSF51735">
    <property type="entry name" value="NAD(P)-binding Rossmann-fold domains"/>
    <property type="match status" value="1"/>
</dbReference>
<evidence type="ECO:0000313" key="10">
    <source>
        <dbReference type="Proteomes" id="UP000606499"/>
    </source>
</evidence>
<dbReference type="RefSeq" id="WP_107631599.1">
    <property type="nucleotide sequence ID" value="NZ_JACOPL010000008.1"/>
</dbReference>
<dbReference type="EMBL" id="JACOPL010000008">
    <property type="protein sequence ID" value="MBC5725752.1"/>
    <property type="molecule type" value="Genomic_DNA"/>
</dbReference>
<evidence type="ECO:0000256" key="5">
    <source>
        <dbReference type="ARBA" id="ARBA00023002"/>
    </source>
</evidence>
<dbReference type="InterPro" id="IPR006367">
    <property type="entry name" value="Sirohaem_synthase_N"/>
</dbReference>
<dbReference type="Gene3D" id="3.40.50.720">
    <property type="entry name" value="NAD(P)-binding Rossmann-like Domain"/>
    <property type="match status" value="1"/>
</dbReference>
<dbReference type="InterPro" id="IPR036291">
    <property type="entry name" value="NAD(P)-bd_dom_sf"/>
</dbReference>
<evidence type="ECO:0000256" key="6">
    <source>
        <dbReference type="ARBA" id="ARBA00023027"/>
    </source>
</evidence>
<dbReference type="GO" id="GO:0016994">
    <property type="term" value="F:precorrin-6A reductase activity"/>
    <property type="evidence" value="ECO:0007669"/>
    <property type="project" value="InterPro"/>
</dbReference>
<keyword evidence="4" id="KW-0169">Cobalamin biosynthesis</keyword>
<reference evidence="9" key="1">
    <citation type="submission" date="2020-08" db="EMBL/GenBank/DDBJ databases">
        <title>Genome public.</title>
        <authorList>
            <person name="Liu C."/>
            <person name="Sun Q."/>
        </authorList>
    </citation>
    <scope>NUCLEOTIDE SEQUENCE</scope>
    <source>
        <strain evidence="9">NSJ-28</strain>
    </source>
</reference>
<evidence type="ECO:0000256" key="7">
    <source>
        <dbReference type="ARBA" id="ARBA00023244"/>
    </source>
</evidence>
<dbReference type="PANTHER" id="PTHR36925:SF1">
    <property type="entry name" value="COBALT-PRECORRIN-6A REDUCTASE"/>
    <property type="match status" value="1"/>
</dbReference>
<keyword evidence="7" id="KW-0627">Porphyrin biosynthesis</keyword>
<comment type="pathway">
    <text evidence="1">Cofactor biosynthesis; adenosylcobalamin biosynthesis.</text>
</comment>
<organism evidence="9 10">
    <name type="scientific">Agathobaculum faecis</name>
    <dbReference type="NCBI Taxonomy" id="2763013"/>
    <lineage>
        <taxon>Bacteria</taxon>
        <taxon>Bacillati</taxon>
        <taxon>Bacillota</taxon>
        <taxon>Clostridia</taxon>
        <taxon>Eubacteriales</taxon>
        <taxon>Butyricicoccaceae</taxon>
        <taxon>Agathobaculum</taxon>
    </lineage>
</organism>
<dbReference type="GO" id="GO:0019354">
    <property type="term" value="P:siroheme biosynthetic process"/>
    <property type="evidence" value="ECO:0007669"/>
    <property type="project" value="InterPro"/>
</dbReference>
<protein>
    <recommendedName>
        <fullName evidence="3">precorrin-2 dehydrogenase</fullName>
        <ecNumber evidence="3">1.3.1.76</ecNumber>
    </recommendedName>
</protein>
<dbReference type="PANTHER" id="PTHR36925">
    <property type="entry name" value="COBALT-PRECORRIN-6A REDUCTASE"/>
    <property type="match status" value="1"/>
</dbReference>
<dbReference type="EC" id="1.3.1.76" evidence="3"/>
<evidence type="ECO:0000256" key="1">
    <source>
        <dbReference type="ARBA" id="ARBA00004953"/>
    </source>
</evidence>
<evidence type="ECO:0000256" key="2">
    <source>
        <dbReference type="ARBA" id="ARBA00005010"/>
    </source>
</evidence>
<proteinExistence type="predicted"/>
<dbReference type="Pfam" id="PF13241">
    <property type="entry name" value="NAD_binding_7"/>
    <property type="match status" value="1"/>
</dbReference>
<accession>A0A923LXI8</accession>
<dbReference type="NCBIfam" id="TIGR00715">
    <property type="entry name" value="precor6x_red"/>
    <property type="match status" value="1"/>
</dbReference>
<comment type="caution">
    <text evidence="9">The sequence shown here is derived from an EMBL/GenBank/DDBJ whole genome shotgun (WGS) entry which is preliminary data.</text>
</comment>
<keyword evidence="5 9" id="KW-0560">Oxidoreductase</keyword>